<sequence>MGLVAGCGGGASENTNEEIKPPVITNSAPVVSIEGQVLVQEMQSLNLVAKAHDKESQSLSYTWSHNGNGQITLDGENEANVTIRSTDLTQDTPILLSVTVSDAQGATAVAKHVVTVIDAPVVSVDVKDKTIEQSTFSLYASANSSKAIKSYQWSGNIPDGIDVSGDDTDTLVIKTGDLTEDVLLTFDLTVIDETGGQTTVSKSVLIKSFAHQLTIMGKVTDQPIGHAHVRAQIGDKVFTTIANSLGEYALAINLEQSEEAYINELVKLTATGQGQLDFVEFVSQLGALSQLNLAAGSDTVLNAEELFDVNVTNVTTAEYALLSEFDDAFDSAEQLENRRLGISAKQKLDIATVLKAIVDNDSVDLPESHVTTLDLAKDKEASNQYLSKLKEEQPGLVQSTVDALKSDADLLQPSTISFDEVVWITEPDYMDGFYFGLDLKEDSTGYFIANGRHQVSWEYDDSRLTVYFDEPLILTNVNHIDRYSRFSLQSLTLDFYTQSEQYHSSNVTLIGYDTDIGLHSSRTASFHSQVYTQSSFAELSKQTLDGNWSVFTVTELVEKTYQEYHFDETNKLTVLESQKQLDWLISGNEMRIHDGEHTQVLQLIAHTEFGLHFIGHTLENGVITEAYNAYMVKQQDANFDRFDYQRTWVRQQSLRSDVFEVTEQGFFQAALRAGKQYSLELGELVSYHYSFNGQGRYETCDNSELCDPFVKFSFKLLAAFEDKIAVEHTVTYLNSGRQSQVLDFYDVVEEFDTSVNFYDQVIRNAVNLYGEDGNAIRAYLVCPEQTPCFHTLVSESQSGHDNYKIDKLGDHIRLTSLFTGSVLFLEFKEVGQKRYSICMKSDISAQCNASNTQEYGLIAPTIPVSTIITGNGRVDLRAQNVKFGYTVDARILADDGHYISSLSICGIEDILPSEAAPSELFWSISVYEACEIKVTFEEKSPAYGTHKLYDQSLYIPSLHEVTISADGTGFYKQTLKHIGASQRRFTWQHVSENKSLLKFDYPVSTYLKNYYNDRFAFNDYDVLSHTMEFDYADEMTLTWQLEDKSFSPDPNGVIGPIALSDMATTEISYIADWEGKWVLVYQNSETYYEVNINAGGHATLRAVSQLNRDDGLVEVKWEVDASGQLKLISQFDENQYVTFKPTKQKGGFVQIETQDAVWFDDKSYFQTGIGLMASALENSLTSEELAGQWHFKWSEGANSYHSFVINEDASINRYAARGTVTVEENIFTANYFYDAEKETYVTACSDENINCYLSDTNSFKVLSKKNGTVLLATLSGEFHVAQHSKDLRVDHFIAGLMDDFSYYFLTGEHYATAQFIRYNYEVDEYIWATSVPFSGTEEIVKLIDGKFYYQTSQGTYWVAPVMHLSNGMQVCIYEDGQSCEQGTQQTWLYQAPTFKVTLEVGNGGVATANLPIDQVSFDTFIGVDLVADEGYRISDFEGCNAQFEWEAGISKVGLRIPPLSSDCTLKVSFEQDSGQSIIESRGITDPGLKACMENLSYPQFAANLYCYGNVIDNFTGIENFKNLRSISLSSTNLSAQARTDLENMTQLESLYFYDVDYPVLNLSKLSQLRGLSIYQARGITGITLPVQSLLHGLRIEDTSVSEIDLSNQVKLRSLSVEGSAFTHLDLTNNVELEVLNIRGSQVERISGVTTEHKIQELYAANSALVALDLRSFDDVHSVNLTNSAISHLELGGNPLLHTLKASDSQLARINVEPGQYTLSYLALNNTNLKKLELRYFEQLSTLELTSTFLTSLDLTNNQQLFFLEAGHAQLSEVIWSTLPRLYSVNLAANPLTEFIFEQHMVNLYQLDLSNTGIRVLHIPDGSRLQSLNFTENQLDNITGVEYLSTVGSTFDLTNTTLSSELLQYIQSHNISVIH</sequence>
<dbReference type="InterPro" id="IPR050836">
    <property type="entry name" value="SDS22/Internalin_LRR"/>
</dbReference>
<name>A0A0C1QUU2_9GAMM</name>
<dbReference type="Gene3D" id="2.60.40.10">
    <property type="entry name" value="Immunoglobulins"/>
    <property type="match status" value="1"/>
</dbReference>
<dbReference type="Gene3D" id="3.80.10.10">
    <property type="entry name" value="Ribonuclease Inhibitor"/>
    <property type="match status" value="2"/>
</dbReference>
<gene>
    <name evidence="3" type="ORF">JF50_02360</name>
</gene>
<dbReference type="PROSITE" id="PS51450">
    <property type="entry name" value="LRR"/>
    <property type="match status" value="1"/>
</dbReference>
<dbReference type="PANTHER" id="PTHR46652">
    <property type="entry name" value="LEUCINE-RICH REPEAT AND IQ DOMAIN-CONTAINING PROTEIN 1-RELATED"/>
    <property type="match status" value="1"/>
</dbReference>
<dbReference type="SUPFAM" id="SSF52058">
    <property type="entry name" value="L domain-like"/>
    <property type="match status" value="1"/>
</dbReference>
<keyword evidence="1" id="KW-0433">Leucine-rich repeat</keyword>
<protein>
    <recommendedName>
        <fullName evidence="5">Ig-like domain-containing protein</fullName>
    </recommendedName>
</protein>
<dbReference type="InterPro" id="IPR001611">
    <property type="entry name" value="Leu-rich_rpt"/>
</dbReference>
<evidence type="ECO:0000313" key="3">
    <source>
        <dbReference type="EMBL" id="KID58732.1"/>
    </source>
</evidence>
<proteinExistence type="predicted"/>
<comment type="caution">
    <text evidence="3">The sequence shown here is derived from an EMBL/GenBank/DDBJ whole genome shotgun (WGS) entry which is preliminary data.</text>
</comment>
<evidence type="ECO:0000313" key="4">
    <source>
        <dbReference type="Proteomes" id="UP000031327"/>
    </source>
</evidence>
<dbReference type="Proteomes" id="UP000031327">
    <property type="component" value="Unassembled WGS sequence"/>
</dbReference>
<evidence type="ECO:0000256" key="1">
    <source>
        <dbReference type="ARBA" id="ARBA00022614"/>
    </source>
</evidence>
<organism evidence="3 4">
    <name type="scientific">Pseudoalteromonas luteoviolacea</name>
    <dbReference type="NCBI Taxonomy" id="43657"/>
    <lineage>
        <taxon>Bacteria</taxon>
        <taxon>Pseudomonadati</taxon>
        <taxon>Pseudomonadota</taxon>
        <taxon>Gammaproteobacteria</taxon>
        <taxon>Alteromonadales</taxon>
        <taxon>Pseudoalteromonadaceae</taxon>
        <taxon>Pseudoalteromonas</taxon>
    </lineage>
</organism>
<reference evidence="3 4" key="1">
    <citation type="submission" date="2014-12" db="EMBL/GenBank/DDBJ databases">
        <title>Draft Genome Sequence of Pseudoalteromonas luteoviolacea HI1.</title>
        <authorList>
            <person name="Asahina A.Y."/>
            <person name="Hadfield M.G."/>
        </authorList>
    </citation>
    <scope>NUCLEOTIDE SEQUENCE [LARGE SCALE GENOMIC DNA]</scope>
    <source>
        <strain evidence="3 4">HI1</strain>
    </source>
</reference>
<keyword evidence="2" id="KW-0677">Repeat</keyword>
<evidence type="ECO:0000256" key="2">
    <source>
        <dbReference type="ARBA" id="ARBA00022737"/>
    </source>
</evidence>
<dbReference type="InterPro" id="IPR032675">
    <property type="entry name" value="LRR_dom_sf"/>
</dbReference>
<dbReference type="InterPro" id="IPR013783">
    <property type="entry name" value="Ig-like_fold"/>
</dbReference>
<dbReference type="PANTHER" id="PTHR46652:SF3">
    <property type="entry name" value="LEUCINE-RICH REPEAT-CONTAINING PROTEIN 9"/>
    <property type="match status" value="1"/>
</dbReference>
<evidence type="ECO:0008006" key="5">
    <source>
        <dbReference type="Google" id="ProtNLM"/>
    </source>
</evidence>
<accession>A0A0C1QUU2</accession>
<dbReference type="EMBL" id="JWIC01000003">
    <property type="protein sequence ID" value="KID58732.1"/>
    <property type="molecule type" value="Genomic_DNA"/>
</dbReference>